<feature type="domain" description="F-box" evidence="1">
    <location>
        <begin position="58"/>
        <end position="105"/>
    </location>
</feature>
<dbReference type="Pfam" id="PF12937">
    <property type="entry name" value="F-box-like"/>
    <property type="match status" value="1"/>
</dbReference>
<evidence type="ECO:0000259" key="1">
    <source>
        <dbReference type="PROSITE" id="PS50181"/>
    </source>
</evidence>
<dbReference type="Proteomes" id="UP000077266">
    <property type="component" value="Unassembled WGS sequence"/>
</dbReference>
<evidence type="ECO:0000313" key="2">
    <source>
        <dbReference type="EMBL" id="KZV89108.1"/>
    </source>
</evidence>
<organism evidence="2 3">
    <name type="scientific">Exidia glandulosa HHB12029</name>
    <dbReference type="NCBI Taxonomy" id="1314781"/>
    <lineage>
        <taxon>Eukaryota</taxon>
        <taxon>Fungi</taxon>
        <taxon>Dikarya</taxon>
        <taxon>Basidiomycota</taxon>
        <taxon>Agaricomycotina</taxon>
        <taxon>Agaricomycetes</taxon>
        <taxon>Auriculariales</taxon>
        <taxon>Exidiaceae</taxon>
        <taxon>Exidia</taxon>
    </lineage>
</organism>
<dbReference type="OrthoDB" id="3365698at2759"/>
<accession>A0A165FJS3</accession>
<reference evidence="2 3" key="1">
    <citation type="journal article" date="2016" name="Mol. Biol. Evol.">
        <title>Comparative Genomics of Early-Diverging Mushroom-Forming Fungi Provides Insights into the Origins of Lignocellulose Decay Capabilities.</title>
        <authorList>
            <person name="Nagy L.G."/>
            <person name="Riley R."/>
            <person name="Tritt A."/>
            <person name="Adam C."/>
            <person name="Daum C."/>
            <person name="Floudas D."/>
            <person name="Sun H."/>
            <person name="Yadav J.S."/>
            <person name="Pangilinan J."/>
            <person name="Larsson K.H."/>
            <person name="Matsuura K."/>
            <person name="Barry K."/>
            <person name="Labutti K."/>
            <person name="Kuo R."/>
            <person name="Ohm R.A."/>
            <person name="Bhattacharya S.S."/>
            <person name="Shirouzu T."/>
            <person name="Yoshinaga Y."/>
            <person name="Martin F.M."/>
            <person name="Grigoriev I.V."/>
            <person name="Hibbett D.S."/>
        </authorList>
    </citation>
    <scope>NUCLEOTIDE SEQUENCE [LARGE SCALE GENOMIC DNA]</scope>
    <source>
        <strain evidence="2 3">HHB12029</strain>
    </source>
</reference>
<evidence type="ECO:0000313" key="3">
    <source>
        <dbReference type="Proteomes" id="UP000077266"/>
    </source>
</evidence>
<keyword evidence="3" id="KW-1185">Reference proteome</keyword>
<dbReference type="InterPro" id="IPR036047">
    <property type="entry name" value="F-box-like_dom_sf"/>
</dbReference>
<dbReference type="EMBL" id="KV426081">
    <property type="protein sequence ID" value="KZV89108.1"/>
    <property type="molecule type" value="Genomic_DNA"/>
</dbReference>
<sequence>MAFPSHHHEALRASVFKTLESFAETPVLDTVDRAIASTLAVVHTAIAEFAQAWNNQHLDPLRMLPPELHTSCLRWLQLHELIAASHVSRDWRAVALAEPTLWNSFDANAFKTSRSDDSDCAEALEAMFLRSRSAPFDFSWRWGPGMSREVRDILSHSQNVQRLQSLEIFGPPNHSPAFISTLIGQPMLQLRRLVVTGLGAPIQFPDVWNDITVPRLQFLGLGETIFPERLQAISSVTKLSLSAPLDCRYLFELFPRVENVLLQNVSTSNLLPRELGTSVTSYSLTSGSRQEDHSLSLLEQGRGWRLVPYMTIESTNVLRPLEWFTSRIDGGWRMQLHVPARLPSVSVTLEKESHGRLAFNMKWADFFTQMTVDLLPPFTANLTALVINEPAHTLPVVAAMTMPNLRTLGLTLGDYAAIEWILDIWLHPSRQPIFAPALREFMLTTTHATPSKATKLIQVVPVLFHLTGRLERLKITSYATSILRDADLSFAWNFCDSIRLTDFEKDLTFDLSASDSLVEGG</sequence>
<gene>
    <name evidence="2" type="ORF">EXIGLDRAFT_751329</name>
</gene>
<dbReference type="Gene3D" id="1.20.1280.50">
    <property type="match status" value="1"/>
</dbReference>
<proteinExistence type="predicted"/>
<name>A0A165FJS3_EXIGL</name>
<dbReference type="AlphaFoldDB" id="A0A165FJS3"/>
<dbReference type="InterPro" id="IPR001810">
    <property type="entry name" value="F-box_dom"/>
</dbReference>
<dbReference type="InParanoid" id="A0A165FJS3"/>
<dbReference type="SUPFAM" id="SSF81383">
    <property type="entry name" value="F-box domain"/>
    <property type="match status" value="1"/>
</dbReference>
<protein>
    <recommendedName>
        <fullName evidence="1">F-box domain-containing protein</fullName>
    </recommendedName>
</protein>
<dbReference type="PROSITE" id="PS50181">
    <property type="entry name" value="FBOX"/>
    <property type="match status" value="1"/>
</dbReference>